<evidence type="ECO:0000313" key="3">
    <source>
        <dbReference type="Proteomes" id="UP001147747"/>
    </source>
</evidence>
<feature type="compositionally biased region" description="Polar residues" evidence="1">
    <location>
        <begin position="35"/>
        <end position="62"/>
    </location>
</feature>
<reference evidence="2" key="2">
    <citation type="journal article" date="2023" name="IMA Fungus">
        <title>Comparative genomic study of the Penicillium genus elucidates a diverse pangenome and 15 lateral gene transfer events.</title>
        <authorList>
            <person name="Petersen C."/>
            <person name="Sorensen T."/>
            <person name="Nielsen M.R."/>
            <person name="Sondergaard T.E."/>
            <person name="Sorensen J.L."/>
            <person name="Fitzpatrick D.A."/>
            <person name="Frisvad J.C."/>
            <person name="Nielsen K.L."/>
        </authorList>
    </citation>
    <scope>NUCLEOTIDE SEQUENCE</scope>
    <source>
        <strain evidence="2">IBT 29677</strain>
    </source>
</reference>
<organism evidence="2 3">
    <name type="scientific">Penicillium cosmopolitanum</name>
    <dbReference type="NCBI Taxonomy" id="1131564"/>
    <lineage>
        <taxon>Eukaryota</taxon>
        <taxon>Fungi</taxon>
        <taxon>Dikarya</taxon>
        <taxon>Ascomycota</taxon>
        <taxon>Pezizomycotina</taxon>
        <taxon>Eurotiomycetes</taxon>
        <taxon>Eurotiomycetidae</taxon>
        <taxon>Eurotiales</taxon>
        <taxon>Aspergillaceae</taxon>
        <taxon>Penicillium</taxon>
    </lineage>
</organism>
<feature type="region of interest" description="Disordered" evidence="1">
    <location>
        <begin position="14"/>
        <end position="118"/>
    </location>
</feature>
<evidence type="ECO:0000313" key="2">
    <source>
        <dbReference type="EMBL" id="KAJ5386363.1"/>
    </source>
</evidence>
<comment type="caution">
    <text evidence="2">The sequence shown here is derived from an EMBL/GenBank/DDBJ whole genome shotgun (WGS) entry which is preliminary data.</text>
</comment>
<keyword evidence="3" id="KW-1185">Reference proteome</keyword>
<dbReference type="AlphaFoldDB" id="A0A9W9VNF2"/>
<protein>
    <submittedName>
        <fullName evidence="2">Uncharacterized protein</fullName>
    </submittedName>
</protein>
<dbReference type="RefSeq" id="XP_056484161.1">
    <property type="nucleotide sequence ID" value="XM_056633541.1"/>
</dbReference>
<dbReference type="OrthoDB" id="5334244at2759"/>
<evidence type="ECO:0000256" key="1">
    <source>
        <dbReference type="SAM" id="MobiDB-lite"/>
    </source>
</evidence>
<name>A0A9W9VNF2_9EURO</name>
<dbReference type="Proteomes" id="UP001147747">
    <property type="component" value="Unassembled WGS sequence"/>
</dbReference>
<dbReference type="EMBL" id="JAPZBU010000009">
    <property type="protein sequence ID" value="KAJ5386363.1"/>
    <property type="molecule type" value="Genomic_DNA"/>
</dbReference>
<dbReference type="GeneID" id="81372521"/>
<feature type="compositionally biased region" description="Basic and acidic residues" evidence="1">
    <location>
        <begin position="64"/>
        <end position="118"/>
    </location>
</feature>
<proteinExistence type="predicted"/>
<gene>
    <name evidence="2" type="ORF">N7509_008904</name>
</gene>
<sequence length="118" mass="13527">MTTLTRLHARLHSSASFIPLGRPTFNSYGRRAYSSGKNKTQQTTQSKHDASTNYPIPSNNARPTLRDGRQSPIADHEGHLREDLPEDVKKHNKEMDQRYDKPYNHIADEGNVEKGWKK</sequence>
<reference evidence="2" key="1">
    <citation type="submission" date="2022-12" db="EMBL/GenBank/DDBJ databases">
        <authorList>
            <person name="Petersen C."/>
        </authorList>
    </citation>
    <scope>NUCLEOTIDE SEQUENCE</scope>
    <source>
        <strain evidence="2">IBT 29677</strain>
    </source>
</reference>
<accession>A0A9W9VNF2</accession>